<accession>A0A061RW48</accession>
<reference evidence="1" key="1">
    <citation type="submission" date="2014-05" db="EMBL/GenBank/DDBJ databases">
        <title>The transcriptome of the halophilic microalga Tetraselmis sp. GSL018 isolated from the Great Salt Lake, Utah.</title>
        <authorList>
            <person name="Jinkerson R.E."/>
            <person name="D'Adamo S."/>
            <person name="Posewitz M.C."/>
        </authorList>
    </citation>
    <scope>NUCLEOTIDE SEQUENCE</scope>
    <source>
        <strain evidence="1">GSL018</strain>
    </source>
</reference>
<dbReference type="AlphaFoldDB" id="A0A061RW48"/>
<gene>
    <name evidence="1" type="ORF">TSPGSL018_24979</name>
</gene>
<organism evidence="1">
    <name type="scientific">Tetraselmis sp. GSL018</name>
    <dbReference type="NCBI Taxonomy" id="582737"/>
    <lineage>
        <taxon>Eukaryota</taxon>
        <taxon>Viridiplantae</taxon>
        <taxon>Chlorophyta</taxon>
        <taxon>core chlorophytes</taxon>
        <taxon>Chlorodendrophyceae</taxon>
        <taxon>Chlorodendrales</taxon>
        <taxon>Chlorodendraceae</taxon>
        <taxon>Tetraselmis</taxon>
    </lineage>
</organism>
<feature type="non-terminal residue" evidence="1">
    <location>
        <position position="118"/>
    </location>
</feature>
<protein>
    <submittedName>
        <fullName evidence="1">Uncharacterized protein</fullName>
    </submittedName>
</protein>
<proteinExistence type="predicted"/>
<evidence type="ECO:0000313" key="1">
    <source>
        <dbReference type="EMBL" id="JAC74796.1"/>
    </source>
</evidence>
<dbReference type="EMBL" id="GBEZ01010936">
    <property type="protein sequence ID" value="JAC74796.1"/>
    <property type="molecule type" value="Transcribed_RNA"/>
</dbReference>
<name>A0A061RW48_9CHLO</name>
<sequence length="118" mass="12779">RLVPSAVLAEGRFQEVEEGDLERREHGGLDAHLDVADRQRPQLVGEQLRLGRAVDDELEGLPHLLRVAGLEAKVELGHGPGVARRKPLDESLPDKQAAPEVLLRGVGKDVLLAPQPVA</sequence>
<feature type="non-terminal residue" evidence="1">
    <location>
        <position position="1"/>
    </location>
</feature>